<dbReference type="RefSeq" id="WP_268042157.1">
    <property type="nucleotide sequence ID" value="NZ_CP104064.1"/>
</dbReference>
<accession>A0ABY6YXP7</accession>
<dbReference type="Gene3D" id="3.40.50.720">
    <property type="entry name" value="NAD(P)-binding Rossmann-like Domain"/>
    <property type="match status" value="1"/>
</dbReference>
<evidence type="ECO:0000259" key="5">
    <source>
        <dbReference type="Pfam" id="PF14833"/>
    </source>
</evidence>
<dbReference type="PANTHER" id="PTHR43060:SF15">
    <property type="entry name" value="3-HYDROXYISOBUTYRATE DEHYDROGENASE-LIKE 1, MITOCHONDRIAL-RELATED"/>
    <property type="match status" value="1"/>
</dbReference>
<dbReference type="EMBL" id="CP104064">
    <property type="protein sequence ID" value="WAH35184.1"/>
    <property type="molecule type" value="Genomic_DNA"/>
</dbReference>
<evidence type="ECO:0000256" key="1">
    <source>
        <dbReference type="ARBA" id="ARBA00009080"/>
    </source>
</evidence>
<reference evidence="6" key="1">
    <citation type="submission" date="2022-08" db="EMBL/GenBank/DDBJ databases">
        <title>Alicyclobacillus dauci DSM2870, complete genome.</title>
        <authorList>
            <person name="Wang Q."/>
            <person name="Cai R."/>
            <person name="Wang Z."/>
        </authorList>
    </citation>
    <scope>NUCLEOTIDE SEQUENCE</scope>
    <source>
        <strain evidence="6">DSM 28700</strain>
    </source>
</reference>
<keyword evidence="3" id="KW-0520">NAD</keyword>
<dbReference type="SUPFAM" id="SSF51735">
    <property type="entry name" value="NAD(P)-binding Rossmann-fold domains"/>
    <property type="match status" value="1"/>
</dbReference>
<proteinExistence type="inferred from homology"/>
<feature type="domain" description="6-phosphogluconate dehydrogenase NADP-binding" evidence="4">
    <location>
        <begin position="2"/>
        <end position="162"/>
    </location>
</feature>
<dbReference type="InterPro" id="IPR013328">
    <property type="entry name" value="6PGD_dom2"/>
</dbReference>
<organism evidence="6 7">
    <name type="scientific">Alicyclobacillus dauci</name>
    <dbReference type="NCBI Taxonomy" id="1475485"/>
    <lineage>
        <taxon>Bacteria</taxon>
        <taxon>Bacillati</taxon>
        <taxon>Bacillota</taxon>
        <taxon>Bacilli</taxon>
        <taxon>Bacillales</taxon>
        <taxon>Alicyclobacillaceae</taxon>
        <taxon>Alicyclobacillus</taxon>
    </lineage>
</organism>
<dbReference type="SUPFAM" id="SSF48179">
    <property type="entry name" value="6-phosphogluconate dehydrogenase C-terminal domain-like"/>
    <property type="match status" value="1"/>
</dbReference>
<dbReference type="InterPro" id="IPR015815">
    <property type="entry name" value="HIBADH-related"/>
</dbReference>
<dbReference type="Pfam" id="PF03446">
    <property type="entry name" value="NAD_binding_2"/>
    <property type="match status" value="1"/>
</dbReference>
<dbReference type="Gene3D" id="1.10.1040.10">
    <property type="entry name" value="N-(1-d-carboxylethyl)-l-norvaline Dehydrogenase, domain 2"/>
    <property type="match status" value="1"/>
</dbReference>
<protein>
    <submittedName>
        <fullName evidence="6">NAD(P)-dependent oxidoreductase</fullName>
    </submittedName>
</protein>
<dbReference type="PANTHER" id="PTHR43060">
    <property type="entry name" value="3-HYDROXYISOBUTYRATE DEHYDROGENASE-LIKE 1, MITOCHONDRIAL-RELATED"/>
    <property type="match status" value="1"/>
</dbReference>
<evidence type="ECO:0000256" key="3">
    <source>
        <dbReference type="ARBA" id="ARBA00023027"/>
    </source>
</evidence>
<dbReference type="InterPro" id="IPR008927">
    <property type="entry name" value="6-PGluconate_DH-like_C_sf"/>
</dbReference>
<evidence type="ECO:0000313" key="6">
    <source>
        <dbReference type="EMBL" id="WAH35184.1"/>
    </source>
</evidence>
<gene>
    <name evidence="6" type="ORF">NZD86_12760</name>
</gene>
<dbReference type="InterPro" id="IPR006115">
    <property type="entry name" value="6PGDH_NADP-bd"/>
</dbReference>
<dbReference type="Proteomes" id="UP001164803">
    <property type="component" value="Chromosome"/>
</dbReference>
<dbReference type="InterPro" id="IPR036291">
    <property type="entry name" value="NAD(P)-bd_dom_sf"/>
</dbReference>
<dbReference type="PIRSF" id="PIRSF000103">
    <property type="entry name" value="HIBADH"/>
    <property type="match status" value="1"/>
</dbReference>
<evidence type="ECO:0000259" key="4">
    <source>
        <dbReference type="Pfam" id="PF03446"/>
    </source>
</evidence>
<evidence type="ECO:0000256" key="2">
    <source>
        <dbReference type="ARBA" id="ARBA00023002"/>
    </source>
</evidence>
<dbReference type="InterPro" id="IPR029154">
    <property type="entry name" value="HIBADH-like_NADP-bd"/>
</dbReference>
<comment type="similarity">
    <text evidence="1">Belongs to the HIBADH-related family.</text>
</comment>
<feature type="domain" description="3-hydroxyisobutyrate dehydrogenase-like NAD-binding" evidence="5">
    <location>
        <begin position="168"/>
        <end position="285"/>
    </location>
</feature>
<keyword evidence="2" id="KW-0560">Oxidoreductase</keyword>
<sequence length="290" mass="31628">MKISFIGLGRMGSGLAKNLIRNGFGVHLYDIREEAITSITSAIGGKQAHNVSEAVTDADVVFTSVPLPADLESLLLGDGGVMTYMKQGSTVIDVSTIDPLTARRLSDIAAVRGIQYLECPLGKGPKQAEEGTEPIFAGGRKEVFEQHRAMLEKIGTPVYYLGDVEQSTAFKIISNLIGMTNMAILAEGLRLGERAGIDARLLHGLLAETGADSYQLRLRGPWLLEEDYAPRFSINLTVKDLRLGVEMAKAWSHPAEFSKLALKYFEISQAEGYGEEDTNAVYKVIRHVLN</sequence>
<keyword evidence="7" id="KW-1185">Reference proteome</keyword>
<dbReference type="Pfam" id="PF14833">
    <property type="entry name" value="NAD_binding_11"/>
    <property type="match status" value="1"/>
</dbReference>
<name>A0ABY6YXP7_9BACL</name>
<evidence type="ECO:0000313" key="7">
    <source>
        <dbReference type="Proteomes" id="UP001164803"/>
    </source>
</evidence>